<dbReference type="InterPro" id="IPR006359">
    <property type="entry name" value="Tscrpt_elong_fac_GreA"/>
</dbReference>
<evidence type="ECO:0000256" key="8">
    <source>
        <dbReference type="HAMAP-Rule" id="MF_00105"/>
    </source>
</evidence>
<evidence type="ECO:0000256" key="2">
    <source>
        <dbReference type="ARBA" id="ARBA00013729"/>
    </source>
</evidence>
<dbReference type="NCBIfam" id="NF001263">
    <property type="entry name" value="PRK00226.1-4"/>
    <property type="match status" value="1"/>
</dbReference>
<dbReference type="Gene3D" id="3.10.50.30">
    <property type="entry name" value="Transcription elongation factor, GreA/GreB, C-terminal domain"/>
    <property type="match status" value="1"/>
</dbReference>
<dbReference type="FunFam" id="1.10.287.180:FF:000001">
    <property type="entry name" value="Transcription elongation factor GreA"/>
    <property type="match status" value="1"/>
</dbReference>
<dbReference type="PROSITE" id="PS00829">
    <property type="entry name" value="GREAB_1"/>
    <property type="match status" value="1"/>
</dbReference>
<dbReference type="GO" id="GO:0070063">
    <property type="term" value="F:RNA polymerase binding"/>
    <property type="evidence" value="ECO:0007669"/>
    <property type="project" value="InterPro"/>
</dbReference>
<dbReference type="Proteomes" id="UP000664414">
    <property type="component" value="Unassembled WGS sequence"/>
</dbReference>
<dbReference type="Gene3D" id="1.10.287.180">
    <property type="entry name" value="Transcription elongation factor, GreA/GreB, N-terminal domain"/>
    <property type="match status" value="1"/>
</dbReference>
<dbReference type="InterPro" id="IPR023459">
    <property type="entry name" value="Tscrpt_elong_fac_GreA/B_fam"/>
</dbReference>
<keyword evidence="12" id="KW-0251">Elongation factor</keyword>
<dbReference type="GO" id="GO:0003746">
    <property type="term" value="F:translation elongation factor activity"/>
    <property type="evidence" value="ECO:0007669"/>
    <property type="project" value="UniProtKB-KW"/>
</dbReference>
<dbReference type="Pfam" id="PF01272">
    <property type="entry name" value="GreA_GreB"/>
    <property type="match status" value="1"/>
</dbReference>
<dbReference type="Pfam" id="PF03449">
    <property type="entry name" value="GreA_GreB_N"/>
    <property type="match status" value="1"/>
</dbReference>
<evidence type="ECO:0000256" key="9">
    <source>
        <dbReference type="RuleBase" id="RU000556"/>
    </source>
</evidence>
<evidence type="ECO:0000256" key="3">
    <source>
        <dbReference type="ARBA" id="ARBA00023015"/>
    </source>
</evidence>
<comment type="function">
    <text evidence="6 8 9">Necessary for efficient RNA polymerase transcription elongation past template-encoded arresting sites. The arresting sites in DNA have the property of trapping a certain fraction of elongating RNA polymerases that pass through, resulting in locked ternary complexes. Cleavage of the nascent transcript by cleavage factors such as GreA or GreB allows the resumption of elongation from the new 3'terminus. GreA releases sequences of 2 to 3 nucleotides.</text>
</comment>
<reference evidence="12" key="1">
    <citation type="submission" date="2021-02" db="EMBL/GenBank/DDBJ databases">
        <title>Thiocyanate and organic carbon inputs drive convergent selection for specific autotrophic Afipia and Thiobacillus strains within complex microbiomes.</title>
        <authorList>
            <person name="Huddy R.J."/>
            <person name="Sachdeva R."/>
            <person name="Kadzinga F."/>
            <person name="Kantor R.S."/>
            <person name="Harrison S.T.L."/>
            <person name="Banfield J.F."/>
        </authorList>
    </citation>
    <scope>NUCLEOTIDE SEQUENCE</scope>
    <source>
        <strain evidence="12">SCN18_10_11_15_R4_P_38_20</strain>
    </source>
</reference>
<dbReference type="GO" id="GO:0006354">
    <property type="term" value="P:DNA-templated transcription elongation"/>
    <property type="evidence" value="ECO:0007669"/>
    <property type="project" value="TreeGrafter"/>
</dbReference>
<feature type="domain" description="Transcription elongation factor GreA/GreB N-terminal" evidence="11">
    <location>
        <begin position="4"/>
        <end position="74"/>
    </location>
</feature>
<dbReference type="InterPro" id="IPR001437">
    <property type="entry name" value="Tscrpt_elong_fac_GreA/B_C"/>
</dbReference>
<dbReference type="NCBIfam" id="NF001261">
    <property type="entry name" value="PRK00226.1-2"/>
    <property type="match status" value="1"/>
</dbReference>
<keyword evidence="5 8" id="KW-0804">Transcription</keyword>
<evidence type="ECO:0000256" key="1">
    <source>
        <dbReference type="ARBA" id="ARBA00008213"/>
    </source>
</evidence>
<dbReference type="PIRSF" id="PIRSF006092">
    <property type="entry name" value="GreA_GreB"/>
    <property type="match status" value="1"/>
</dbReference>
<keyword evidence="3 8" id="KW-0805">Transcription regulation</keyword>
<gene>
    <name evidence="8 12" type="primary">greA</name>
    <name evidence="12" type="ORF">J0H12_00740</name>
</gene>
<dbReference type="PANTHER" id="PTHR30437:SF4">
    <property type="entry name" value="TRANSCRIPTION ELONGATION FACTOR GREA"/>
    <property type="match status" value="1"/>
</dbReference>
<proteinExistence type="inferred from homology"/>
<dbReference type="HAMAP" id="MF_00105">
    <property type="entry name" value="GreA_GreB"/>
    <property type="match status" value="1"/>
</dbReference>
<sequence>MEKVPMTSQGFVRLQEELSHLKTIERRAVIRAIADARALGDLSENAEYHAAREKQSFIEGRIAELEAKIMHAHIIEVSKLTGDTIKFGAHVFLEDEDTEEEICYQIVGVDEADIKERLLSISAPLARALIGKKVDDSVEVKTPGGLKGYHILKIEYR</sequence>
<dbReference type="InterPro" id="IPR036805">
    <property type="entry name" value="Tscrpt_elong_fac_GreA/B_N_sf"/>
</dbReference>
<keyword evidence="12" id="KW-0648">Protein biosynthesis</keyword>
<evidence type="ECO:0000256" key="6">
    <source>
        <dbReference type="ARBA" id="ARBA00024916"/>
    </source>
</evidence>
<organism evidence="12 13">
    <name type="scientific">Candidatus Paracaedimonas acanthamoebae</name>
    <dbReference type="NCBI Taxonomy" id="244581"/>
    <lineage>
        <taxon>Bacteria</taxon>
        <taxon>Pseudomonadati</taxon>
        <taxon>Pseudomonadota</taxon>
        <taxon>Alphaproteobacteria</taxon>
        <taxon>Holosporales</taxon>
        <taxon>Caedimonadaceae</taxon>
        <taxon>Candidatus Paracaedimonas</taxon>
    </lineage>
</organism>
<dbReference type="AlphaFoldDB" id="A0A8J7PGF3"/>
<dbReference type="InterPro" id="IPR022691">
    <property type="entry name" value="Tscrpt_elong_fac_GreA/B_N"/>
</dbReference>
<dbReference type="GO" id="GO:0003677">
    <property type="term" value="F:DNA binding"/>
    <property type="evidence" value="ECO:0007669"/>
    <property type="project" value="UniProtKB-UniRule"/>
</dbReference>
<evidence type="ECO:0000256" key="4">
    <source>
        <dbReference type="ARBA" id="ARBA00023125"/>
    </source>
</evidence>
<name>A0A8J7PGF3_9PROT</name>
<dbReference type="InterPro" id="IPR018151">
    <property type="entry name" value="TF_GreA/GreB_CS"/>
</dbReference>
<evidence type="ECO:0000256" key="5">
    <source>
        <dbReference type="ARBA" id="ARBA00023163"/>
    </source>
</evidence>
<dbReference type="FunFam" id="3.10.50.30:FF:000001">
    <property type="entry name" value="Transcription elongation factor GreA"/>
    <property type="match status" value="1"/>
</dbReference>
<keyword evidence="4 8" id="KW-0238">DNA-binding</keyword>
<feature type="domain" description="Transcription elongation factor GreA/GreB C-terminal" evidence="10">
    <location>
        <begin position="82"/>
        <end position="156"/>
    </location>
</feature>
<dbReference type="InterPro" id="IPR028624">
    <property type="entry name" value="Tscrpt_elong_fac_GreA/B"/>
</dbReference>
<evidence type="ECO:0000256" key="7">
    <source>
        <dbReference type="ARBA" id="ARBA00030776"/>
    </source>
</evidence>
<dbReference type="NCBIfam" id="NF001264">
    <property type="entry name" value="PRK00226.1-5"/>
    <property type="match status" value="1"/>
</dbReference>
<evidence type="ECO:0000313" key="12">
    <source>
        <dbReference type="EMBL" id="MBN9412440.1"/>
    </source>
</evidence>
<dbReference type="PANTHER" id="PTHR30437">
    <property type="entry name" value="TRANSCRIPTION ELONGATION FACTOR GREA"/>
    <property type="match status" value="1"/>
</dbReference>
<dbReference type="SUPFAM" id="SSF54534">
    <property type="entry name" value="FKBP-like"/>
    <property type="match status" value="1"/>
</dbReference>
<dbReference type="NCBIfam" id="TIGR01462">
    <property type="entry name" value="greA"/>
    <property type="match status" value="1"/>
</dbReference>
<dbReference type="EMBL" id="JAFKGL010000010">
    <property type="protein sequence ID" value="MBN9412440.1"/>
    <property type="molecule type" value="Genomic_DNA"/>
</dbReference>
<evidence type="ECO:0000259" key="11">
    <source>
        <dbReference type="Pfam" id="PF03449"/>
    </source>
</evidence>
<comment type="similarity">
    <text evidence="1 8 9">Belongs to the GreA/GreB family.</text>
</comment>
<evidence type="ECO:0000313" key="13">
    <source>
        <dbReference type="Proteomes" id="UP000664414"/>
    </source>
</evidence>
<dbReference type="SUPFAM" id="SSF46557">
    <property type="entry name" value="GreA transcript cleavage protein, N-terminal domain"/>
    <property type="match status" value="1"/>
</dbReference>
<comment type="caution">
    <text evidence="12">The sequence shown here is derived from an EMBL/GenBank/DDBJ whole genome shotgun (WGS) entry which is preliminary data.</text>
</comment>
<protein>
    <recommendedName>
        <fullName evidence="2 8">Transcription elongation factor GreA</fullName>
    </recommendedName>
    <alternativeName>
        <fullName evidence="7 8">Transcript cleavage factor GreA</fullName>
    </alternativeName>
</protein>
<evidence type="ECO:0000259" key="10">
    <source>
        <dbReference type="Pfam" id="PF01272"/>
    </source>
</evidence>
<accession>A0A8J7PGF3</accession>
<dbReference type="InterPro" id="IPR036953">
    <property type="entry name" value="GreA/GreB_C_sf"/>
</dbReference>
<dbReference type="GO" id="GO:0032784">
    <property type="term" value="P:regulation of DNA-templated transcription elongation"/>
    <property type="evidence" value="ECO:0007669"/>
    <property type="project" value="UniProtKB-UniRule"/>
</dbReference>